<reference evidence="2" key="2">
    <citation type="journal article" date="2017" name="Nat. Plants">
        <title>The Aegilops tauschii genome reveals multiple impacts of transposons.</title>
        <authorList>
            <person name="Zhao G."/>
            <person name="Zou C."/>
            <person name="Li K."/>
            <person name="Wang K."/>
            <person name="Li T."/>
            <person name="Gao L."/>
            <person name="Zhang X."/>
            <person name="Wang H."/>
            <person name="Yang Z."/>
            <person name="Liu X."/>
            <person name="Jiang W."/>
            <person name="Mao L."/>
            <person name="Kong X."/>
            <person name="Jiao Y."/>
            <person name="Jia J."/>
        </authorList>
    </citation>
    <scope>NUCLEOTIDE SEQUENCE [LARGE SCALE GENOMIC DNA]</scope>
    <source>
        <strain evidence="2">cv. AL8/78</strain>
    </source>
</reference>
<reference evidence="2" key="1">
    <citation type="journal article" date="2014" name="Science">
        <title>Ancient hybridizations among the ancestral genomes of bread wheat.</title>
        <authorList>
            <consortium name="International Wheat Genome Sequencing Consortium,"/>
            <person name="Marcussen T."/>
            <person name="Sandve S.R."/>
            <person name="Heier L."/>
            <person name="Spannagl M."/>
            <person name="Pfeifer M."/>
            <person name="Jakobsen K.S."/>
            <person name="Wulff B.B."/>
            <person name="Steuernagel B."/>
            <person name="Mayer K.F."/>
            <person name="Olsen O.A."/>
        </authorList>
    </citation>
    <scope>NUCLEOTIDE SEQUENCE [LARGE SCALE GENOMIC DNA]</scope>
    <source>
        <strain evidence="2">cv. AL8/78</strain>
    </source>
</reference>
<evidence type="ECO:0008006" key="3">
    <source>
        <dbReference type="Google" id="ProtNLM"/>
    </source>
</evidence>
<dbReference type="Gramene" id="AET4Gv20122700.8">
    <property type="protein sequence ID" value="AET4Gv20122700.8"/>
    <property type="gene ID" value="AET4Gv20122700"/>
</dbReference>
<dbReference type="Proteomes" id="UP000015105">
    <property type="component" value="Chromosome 4D"/>
</dbReference>
<keyword evidence="2" id="KW-1185">Reference proteome</keyword>
<reference evidence="1" key="5">
    <citation type="journal article" date="2021" name="G3 (Bethesda)">
        <title>Aegilops tauschii genome assembly Aet v5.0 features greater sequence contiguity and improved annotation.</title>
        <authorList>
            <person name="Wang L."/>
            <person name="Zhu T."/>
            <person name="Rodriguez J.C."/>
            <person name="Deal K.R."/>
            <person name="Dubcovsky J."/>
            <person name="McGuire P.E."/>
            <person name="Lux T."/>
            <person name="Spannagl M."/>
            <person name="Mayer K.F.X."/>
            <person name="Baldrich P."/>
            <person name="Meyers B.C."/>
            <person name="Huo N."/>
            <person name="Gu Y.Q."/>
            <person name="Zhou H."/>
            <person name="Devos K.M."/>
            <person name="Bennetzen J.L."/>
            <person name="Unver T."/>
            <person name="Budak H."/>
            <person name="Gulick P.J."/>
            <person name="Galiba G."/>
            <person name="Kalapos B."/>
            <person name="Nelson D.R."/>
            <person name="Li P."/>
            <person name="You F.M."/>
            <person name="Luo M.C."/>
            <person name="Dvorak J."/>
        </authorList>
    </citation>
    <scope>NUCLEOTIDE SEQUENCE [LARGE SCALE GENOMIC DNA]</scope>
    <source>
        <strain evidence="1">cv. AL8/78</strain>
    </source>
</reference>
<dbReference type="EnsemblPlants" id="AET4Gv20122700.8">
    <property type="protein sequence ID" value="AET4Gv20122700.8"/>
    <property type="gene ID" value="AET4Gv20122700"/>
</dbReference>
<reference evidence="1" key="4">
    <citation type="submission" date="2019-03" db="UniProtKB">
        <authorList>
            <consortium name="EnsemblPlants"/>
        </authorList>
    </citation>
    <scope>IDENTIFICATION</scope>
</reference>
<reference evidence="1" key="3">
    <citation type="journal article" date="2017" name="Nature">
        <title>Genome sequence of the progenitor of the wheat D genome Aegilops tauschii.</title>
        <authorList>
            <person name="Luo M.C."/>
            <person name="Gu Y.Q."/>
            <person name="Puiu D."/>
            <person name="Wang H."/>
            <person name="Twardziok S.O."/>
            <person name="Deal K.R."/>
            <person name="Huo N."/>
            <person name="Zhu T."/>
            <person name="Wang L."/>
            <person name="Wang Y."/>
            <person name="McGuire P.E."/>
            <person name="Liu S."/>
            <person name="Long H."/>
            <person name="Ramasamy R.K."/>
            <person name="Rodriguez J.C."/>
            <person name="Van S.L."/>
            <person name="Yuan L."/>
            <person name="Wang Z."/>
            <person name="Xia Z."/>
            <person name="Xiao L."/>
            <person name="Anderson O.D."/>
            <person name="Ouyang S."/>
            <person name="Liang Y."/>
            <person name="Zimin A.V."/>
            <person name="Pertea G."/>
            <person name="Qi P."/>
            <person name="Bennetzen J.L."/>
            <person name="Dai X."/>
            <person name="Dawson M.W."/>
            <person name="Muller H.G."/>
            <person name="Kugler K."/>
            <person name="Rivarola-Duarte L."/>
            <person name="Spannagl M."/>
            <person name="Mayer K.F.X."/>
            <person name="Lu F.H."/>
            <person name="Bevan M.W."/>
            <person name="Leroy P."/>
            <person name="Li P."/>
            <person name="You F.M."/>
            <person name="Sun Q."/>
            <person name="Liu Z."/>
            <person name="Lyons E."/>
            <person name="Wicker T."/>
            <person name="Salzberg S.L."/>
            <person name="Devos K.M."/>
            <person name="Dvorak J."/>
        </authorList>
    </citation>
    <scope>NUCLEOTIDE SEQUENCE [LARGE SCALE GENOMIC DNA]</scope>
    <source>
        <strain evidence="1">cv. AL8/78</strain>
    </source>
</reference>
<name>A0A453H9N6_AEGTS</name>
<proteinExistence type="predicted"/>
<protein>
    <recommendedName>
        <fullName evidence="3">DEAD-box RNA helicase Q domain-containing protein</fullName>
    </recommendedName>
</protein>
<sequence length="39" mass="4226">KKGLTKTTPIQREAIPLILVNDFCLKLLLAFSLARSGGV</sequence>
<evidence type="ECO:0000313" key="2">
    <source>
        <dbReference type="Proteomes" id="UP000015105"/>
    </source>
</evidence>
<organism evidence="1 2">
    <name type="scientific">Aegilops tauschii subsp. strangulata</name>
    <name type="common">Goatgrass</name>
    <dbReference type="NCBI Taxonomy" id="200361"/>
    <lineage>
        <taxon>Eukaryota</taxon>
        <taxon>Viridiplantae</taxon>
        <taxon>Streptophyta</taxon>
        <taxon>Embryophyta</taxon>
        <taxon>Tracheophyta</taxon>
        <taxon>Spermatophyta</taxon>
        <taxon>Magnoliopsida</taxon>
        <taxon>Liliopsida</taxon>
        <taxon>Poales</taxon>
        <taxon>Poaceae</taxon>
        <taxon>BOP clade</taxon>
        <taxon>Pooideae</taxon>
        <taxon>Triticodae</taxon>
        <taxon>Triticeae</taxon>
        <taxon>Triticinae</taxon>
        <taxon>Aegilops</taxon>
    </lineage>
</organism>
<dbReference type="AlphaFoldDB" id="A0A453H9N6"/>
<accession>A0A453H9N6</accession>
<evidence type="ECO:0000313" key="1">
    <source>
        <dbReference type="EnsemblPlants" id="AET4Gv20122700.8"/>
    </source>
</evidence>